<evidence type="ECO:0000259" key="8">
    <source>
        <dbReference type="PROSITE" id="PS50102"/>
    </source>
</evidence>
<dbReference type="OrthoDB" id="10258585at2759"/>
<feature type="region of interest" description="Disordered" evidence="7">
    <location>
        <begin position="395"/>
        <end position="491"/>
    </location>
</feature>
<dbReference type="PANTHER" id="PTHR15608">
    <property type="entry name" value="SPLICING FACTOR U2AF-ASSOCIATED PROTEIN 2"/>
    <property type="match status" value="1"/>
</dbReference>
<dbReference type="CDD" id="cd12282">
    <property type="entry name" value="RRM2_TatSF1_like"/>
    <property type="match status" value="1"/>
</dbReference>
<dbReference type="STRING" id="1344416.A0A139AYH8"/>
<dbReference type="InterPro" id="IPR012677">
    <property type="entry name" value="Nucleotide-bd_a/b_plait_sf"/>
</dbReference>
<feature type="compositionally biased region" description="Basic and acidic residues" evidence="7">
    <location>
        <begin position="474"/>
        <end position="483"/>
    </location>
</feature>
<keyword evidence="2" id="KW-0507">mRNA processing</keyword>
<evidence type="ECO:0000256" key="4">
    <source>
        <dbReference type="ARBA" id="ARBA00022884"/>
    </source>
</evidence>
<comment type="similarity">
    <text evidence="1">Belongs to the HTATSF1 family.</text>
</comment>
<sequence length="491" mass="54567">MSPKALADPPPRPDPNHNPRLEGSLFAHDQRVSYVYETEKYVYTDKTDGVKYEYDEAQKAWFPMFDESLLAAQQSVYSVVGVNEEESQAPPQRKEKRKAVFTGVTSEDQAAVKKPKPAKAPPPNTSIYVTNLPQDTDEEEMKGFFSKCGLIMSDVATGKPRIKLYRNASTNQLKGDALITFFKEESVALAIQLLDESEYRIGKGPIIRVSKAQFTPKEPKQAASNAASNKNGEATHADVSGGQKAKPEKRKIRRTLNHLNKQLGWFEEDTEGKKAEKSARVVILKGMFTPMEIESDPTLLLDLKEDVRGECEKCGEVTNVVLYDKSDEGVMSVKFKEQSGADSCIQLMNGRYFAGRRISAEMYDGKTKYDKLKSGKEETEEEEKARLERYAKWLEGKEGGEAPDGSVSAMAQDARRTAVTPPPEGSKAMEEDENTSIPEGAILLPGGGWAVPPKLREETMGNTPEHLVNQAWGKEADEDRLLEAADEDEDE</sequence>
<evidence type="ECO:0000313" key="9">
    <source>
        <dbReference type="EMBL" id="KXS21623.1"/>
    </source>
</evidence>
<dbReference type="GO" id="GO:0005686">
    <property type="term" value="C:U2 snRNP"/>
    <property type="evidence" value="ECO:0007669"/>
    <property type="project" value="TreeGrafter"/>
</dbReference>
<organism evidence="9 10">
    <name type="scientific">Gonapodya prolifera (strain JEL478)</name>
    <name type="common">Monoblepharis prolifera</name>
    <dbReference type="NCBI Taxonomy" id="1344416"/>
    <lineage>
        <taxon>Eukaryota</taxon>
        <taxon>Fungi</taxon>
        <taxon>Fungi incertae sedis</taxon>
        <taxon>Chytridiomycota</taxon>
        <taxon>Chytridiomycota incertae sedis</taxon>
        <taxon>Monoblepharidomycetes</taxon>
        <taxon>Monoblepharidales</taxon>
        <taxon>Gonapodyaceae</taxon>
        <taxon>Gonapodya</taxon>
    </lineage>
</organism>
<protein>
    <recommendedName>
        <fullName evidence="8">RRM domain-containing protein</fullName>
    </recommendedName>
</protein>
<feature type="region of interest" description="Disordered" evidence="7">
    <location>
        <begin position="212"/>
        <end position="251"/>
    </location>
</feature>
<keyword evidence="3" id="KW-0677">Repeat</keyword>
<evidence type="ECO:0000313" key="10">
    <source>
        <dbReference type="Proteomes" id="UP000070544"/>
    </source>
</evidence>
<dbReference type="GO" id="GO:0005684">
    <property type="term" value="C:U2-type spliceosomal complex"/>
    <property type="evidence" value="ECO:0007669"/>
    <property type="project" value="TreeGrafter"/>
</dbReference>
<dbReference type="SUPFAM" id="SSF54928">
    <property type="entry name" value="RNA-binding domain, RBD"/>
    <property type="match status" value="2"/>
</dbReference>
<feature type="domain" description="RRM" evidence="8">
    <location>
        <begin position="125"/>
        <end position="214"/>
    </location>
</feature>
<dbReference type="EMBL" id="KQ965732">
    <property type="protein sequence ID" value="KXS21623.1"/>
    <property type="molecule type" value="Genomic_DNA"/>
</dbReference>
<dbReference type="InterPro" id="IPR000504">
    <property type="entry name" value="RRM_dom"/>
</dbReference>
<dbReference type="Gene3D" id="3.30.70.330">
    <property type="match status" value="2"/>
</dbReference>
<keyword evidence="10" id="KW-1185">Reference proteome</keyword>
<dbReference type="PANTHER" id="PTHR15608:SF0">
    <property type="entry name" value="HIV TAT-SPECIFIC FACTOR 1"/>
    <property type="match status" value="1"/>
</dbReference>
<accession>A0A139AYH8</accession>
<evidence type="ECO:0000256" key="3">
    <source>
        <dbReference type="ARBA" id="ARBA00022737"/>
    </source>
</evidence>
<dbReference type="GO" id="GO:0000398">
    <property type="term" value="P:mRNA splicing, via spliceosome"/>
    <property type="evidence" value="ECO:0007669"/>
    <property type="project" value="InterPro"/>
</dbReference>
<keyword evidence="5" id="KW-0508">mRNA splicing</keyword>
<evidence type="ECO:0000256" key="5">
    <source>
        <dbReference type="ARBA" id="ARBA00023187"/>
    </source>
</evidence>
<dbReference type="InterPro" id="IPR034393">
    <property type="entry name" value="TatSF1-like"/>
</dbReference>
<dbReference type="SMART" id="SM00360">
    <property type="entry name" value="RRM"/>
    <property type="match status" value="2"/>
</dbReference>
<feature type="region of interest" description="Disordered" evidence="7">
    <location>
        <begin position="84"/>
        <end position="127"/>
    </location>
</feature>
<dbReference type="PROSITE" id="PS50102">
    <property type="entry name" value="RRM"/>
    <property type="match status" value="1"/>
</dbReference>
<dbReference type="CDD" id="cd12281">
    <property type="entry name" value="RRM1_TatSF1_like"/>
    <property type="match status" value="1"/>
</dbReference>
<keyword evidence="4 6" id="KW-0694">RNA-binding</keyword>
<dbReference type="AlphaFoldDB" id="A0A139AYH8"/>
<dbReference type="FunFam" id="3.30.70.330:FF:000329">
    <property type="entry name" value="splicing factor U2AF-associated protein 2"/>
    <property type="match status" value="1"/>
</dbReference>
<dbReference type="InterPro" id="IPR034392">
    <property type="entry name" value="TatSF1-like_RRM1"/>
</dbReference>
<evidence type="ECO:0000256" key="2">
    <source>
        <dbReference type="ARBA" id="ARBA00022664"/>
    </source>
</evidence>
<dbReference type="Proteomes" id="UP000070544">
    <property type="component" value="Unassembled WGS sequence"/>
</dbReference>
<evidence type="ECO:0000256" key="7">
    <source>
        <dbReference type="SAM" id="MobiDB-lite"/>
    </source>
</evidence>
<dbReference type="Pfam" id="PF00076">
    <property type="entry name" value="RRM_1"/>
    <property type="match status" value="2"/>
</dbReference>
<feature type="region of interest" description="Disordered" evidence="7">
    <location>
        <begin position="1"/>
        <end position="25"/>
    </location>
</feature>
<dbReference type="OMA" id="GNWRYED"/>
<evidence type="ECO:0000256" key="6">
    <source>
        <dbReference type="PROSITE-ProRule" id="PRU00176"/>
    </source>
</evidence>
<reference evidence="9 10" key="1">
    <citation type="journal article" date="2015" name="Genome Biol. Evol.">
        <title>Phylogenomic analyses indicate that early fungi evolved digesting cell walls of algal ancestors of land plants.</title>
        <authorList>
            <person name="Chang Y."/>
            <person name="Wang S."/>
            <person name="Sekimoto S."/>
            <person name="Aerts A.L."/>
            <person name="Choi C."/>
            <person name="Clum A."/>
            <person name="LaButti K.M."/>
            <person name="Lindquist E.A."/>
            <person name="Yee Ngan C."/>
            <person name="Ohm R.A."/>
            <person name="Salamov A.A."/>
            <person name="Grigoriev I.V."/>
            <person name="Spatafora J.W."/>
            <person name="Berbee M.L."/>
        </authorList>
    </citation>
    <scope>NUCLEOTIDE SEQUENCE [LARGE SCALE GENOMIC DNA]</scope>
    <source>
        <strain evidence="9 10">JEL478</strain>
    </source>
</reference>
<gene>
    <name evidence="9" type="ORF">M427DRAFT_51042</name>
</gene>
<proteinExistence type="inferred from homology"/>
<dbReference type="GO" id="GO:0003723">
    <property type="term" value="F:RNA binding"/>
    <property type="evidence" value="ECO:0007669"/>
    <property type="project" value="UniProtKB-UniRule"/>
</dbReference>
<dbReference type="FunFam" id="3.30.70.330:FF:000105">
    <property type="entry name" value="HIV Tat-specific factor 1 homolog"/>
    <property type="match status" value="1"/>
</dbReference>
<name>A0A139AYH8_GONPJ</name>
<evidence type="ECO:0000256" key="1">
    <source>
        <dbReference type="ARBA" id="ARBA00007747"/>
    </source>
</evidence>
<dbReference type="InterPro" id="IPR035979">
    <property type="entry name" value="RBD_domain_sf"/>
</dbReference>